<evidence type="ECO:0008006" key="4">
    <source>
        <dbReference type="Google" id="ProtNLM"/>
    </source>
</evidence>
<dbReference type="InterPro" id="IPR031734">
    <property type="entry name" value="MBF2"/>
</dbReference>
<reference evidence="2 3" key="1">
    <citation type="journal article" date="2024" name="bioRxiv">
        <title>A reference genome for Trichogramma kaykai: A tiny desert-dwelling parasitoid wasp with competing sex-ratio distorters.</title>
        <authorList>
            <person name="Culotta J."/>
            <person name="Lindsey A.R."/>
        </authorList>
    </citation>
    <scope>NUCLEOTIDE SEQUENCE [LARGE SCALE GENOMIC DNA]</scope>
    <source>
        <strain evidence="2 3">KSX58</strain>
    </source>
</reference>
<dbReference type="AlphaFoldDB" id="A0ABD2X1S5"/>
<sequence length="129" mass="14333">MKSLLLLLVGTSLFAAAHSFFLIYSQPNSGNHDLIVGGREYNDRLIYSENVTESFQWSGMKLIINRTVEAPPNFQVTQVKCINAVQDGTGAEANIASGGPGLGWVTIRFKSQRWRGIYFGVEVYARPTY</sequence>
<gene>
    <name evidence="2" type="ORF">TKK_007354</name>
</gene>
<name>A0ABD2X1S5_9HYME</name>
<evidence type="ECO:0000256" key="1">
    <source>
        <dbReference type="SAM" id="SignalP"/>
    </source>
</evidence>
<dbReference type="Proteomes" id="UP001627154">
    <property type="component" value="Unassembled WGS sequence"/>
</dbReference>
<feature type="chain" id="PRO_5044841367" description="Salivary secreted peptide" evidence="1">
    <location>
        <begin position="20"/>
        <end position="129"/>
    </location>
</feature>
<dbReference type="PANTHER" id="PTHR37685">
    <property type="entry name" value="GEO11136P1-RELATED"/>
    <property type="match status" value="1"/>
</dbReference>
<accession>A0ABD2X1S5</accession>
<dbReference type="Pfam" id="PF15868">
    <property type="entry name" value="MBF2"/>
    <property type="match status" value="1"/>
</dbReference>
<evidence type="ECO:0000313" key="2">
    <source>
        <dbReference type="EMBL" id="KAL3399130.1"/>
    </source>
</evidence>
<dbReference type="PANTHER" id="PTHR37685:SF1">
    <property type="entry name" value="GEO11136P1-RELATED"/>
    <property type="match status" value="1"/>
</dbReference>
<proteinExistence type="predicted"/>
<dbReference type="EMBL" id="JBJJXI010000058">
    <property type="protein sequence ID" value="KAL3399130.1"/>
    <property type="molecule type" value="Genomic_DNA"/>
</dbReference>
<comment type="caution">
    <text evidence="2">The sequence shown here is derived from an EMBL/GenBank/DDBJ whole genome shotgun (WGS) entry which is preliminary data.</text>
</comment>
<keyword evidence="1" id="KW-0732">Signal</keyword>
<evidence type="ECO:0000313" key="3">
    <source>
        <dbReference type="Proteomes" id="UP001627154"/>
    </source>
</evidence>
<organism evidence="2 3">
    <name type="scientific">Trichogramma kaykai</name>
    <dbReference type="NCBI Taxonomy" id="54128"/>
    <lineage>
        <taxon>Eukaryota</taxon>
        <taxon>Metazoa</taxon>
        <taxon>Ecdysozoa</taxon>
        <taxon>Arthropoda</taxon>
        <taxon>Hexapoda</taxon>
        <taxon>Insecta</taxon>
        <taxon>Pterygota</taxon>
        <taxon>Neoptera</taxon>
        <taxon>Endopterygota</taxon>
        <taxon>Hymenoptera</taxon>
        <taxon>Apocrita</taxon>
        <taxon>Proctotrupomorpha</taxon>
        <taxon>Chalcidoidea</taxon>
        <taxon>Trichogrammatidae</taxon>
        <taxon>Trichogramma</taxon>
    </lineage>
</organism>
<protein>
    <recommendedName>
        <fullName evidence="4">Salivary secreted peptide</fullName>
    </recommendedName>
</protein>
<feature type="signal peptide" evidence="1">
    <location>
        <begin position="1"/>
        <end position="19"/>
    </location>
</feature>
<keyword evidence="3" id="KW-1185">Reference proteome</keyword>